<gene>
    <name evidence="2" type="ORF">CQR80_00575</name>
    <name evidence="3" type="ORF">FXB79_01385</name>
</gene>
<evidence type="ECO:0000313" key="5">
    <source>
        <dbReference type="Proteomes" id="UP000323012"/>
    </source>
</evidence>
<dbReference type="GO" id="GO:0015074">
    <property type="term" value="P:DNA integration"/>
    <property type="evidence" value="ECO:0007669"/>
    <property type="project" value="InterPro"/>
</dbReference>
<protein>
    <submittedName>
        <fullName evidence="3">IS3 family transposase</fullName>
    </submittedName>
</protein>
<dbReference type="Proteomes" id="UP000226080">
    <property type="component" value="Unassembled WGS sequence"/>
</dbReference>
<dbReference type="InterPro" id="IPR001584">
    <property type="entry name" value="Integrase_cat-core"/>
</dbReference>
<sequence>MYQWQNSACFYSRQFKDIDKLKRMRHDAIRYYNEERIKPNLNNLSPAQYSAQYLT</sequence>
<reference evidence="2 4" key="1">
    <citation type="submission" date="2017-10" db="EMBL/GenBank/DDBJ databases">
        <title>Draft genome sequences of Aggregatibacter actinomycetemcomitans strains 310a and 310b.</title>
        <authorList>
            <person name="May A.C."/>
            <person name="Ohta H."/>
            <person name="Maeda H."/>
            <person name="Kokeguchi S."/>
            <person name="Cugini C."/>
        </authorList>
    </citation>
    <scope>NUCLEOTIDE SEQUENCE [LARGE SCALE GENOMIC DNA]</scope>
    <source>
        <strain evidence="2 4">310b</strain>
    </source>
</reference>
<dbReference type="EMBL" id="VSED01000002">
    <property type="protein sequence ID" value="TYA39931.1"/>
    <property type="molecule type" value="Genomic_DNA"/>
</dbReference>
<evidence type="ECO:0000313" key="3">
    <source>
        <dbReference type="EMBL" id="TYA39931.1"/>
    </source>
</evidence>
<proteinExistence type="predicted"/>
<reference evidence="3 5" key="2">
    <citation type="submission" date="2019-08" db="EMBL/GenBank/DDBJ databases">
        <title>Whole genome sequencing of Aggregatibacter actinomycetemcomitans cultured from blood stream infections in Denmark reveals a novel phylogenetic lineage expressing serotype a membrane O polysaccharide.</title>
        <authorList>
            <person name="Nedergaard S."/>
            <person name="Kobel C.M."/>
            <person name="Nielsen M.B."/>
            <person name="Moeller R.T."/>
            <person name="Jensen A.B."/>
            <person name="Noerskov-Lauritsen N."/>
        </authorList>
    </citation>
    <scope>NUCLEOTIDE SEQUENCE [LARGE SCALE GENOMIC DNA]</scope>
    <source>
        <strain evidence="3 5">PN_563</strain>
    </source>
</reference>
<dbReference type="AlphaFoldDB" id="A0AB74N7G9"/>
<dbReference type="RefSeq" id="WP_071805307.1">
    <property type="nucleotide sequence ID" value="NZ_JABJYG010000005.1"/>
</dbReference>
<keyword evidence="4" id="KW-1185">Reference proteome</keyword>
<evidence type="ECO:0000259" key="1">
    <source>
        <dbReference type="Pfam" id="PF13333"/>
    </source>
</evidence>
<dbReference type="EMBL" id="PCGW01000001">
    <property type="protein sequence ID" value="PHO21627.1"/>
    <property type="molecule type" value="Genomic_DNA"/>
</dbReference>
<comment type="caution">
    <text evidence="3">The sequence shown here is derived from an EMBL/GenBank/DDBJ whole genome shotgun (WGS) entry which is preliminary data.</text>
</comment>
<evidence type="ECO:0000313" key="2">
    <source>
        <dbReference type="EMBL" id="PHO21627.1"/>
    </source>
</evidence>
<accession>A0AB74N7G9</accession>
<evidence type="ECO:0000313" key="4">
    <source>
        <dbReference type="Proteomes" id="UP000226080"/>
    </source>
</evidence>
<dbReference type="Pfam" id="PF13333">
    <property type="entry name" value="rve_2"/>
    <property type="match status" value="1"/>
</dbReference>
<feature type="domain" description="Integrase catalytic" evidence="1">
    <location>
        <begin position="7"/>
        <end position="54"/>
    </location>
</feature>
<name>A0AB74N7G9_AGGAC</name>
<dbReference type="Proteomes" id="UP000323012">
    <property type="component" value="Unassembled WGS sequence"/>
</dbReference>
<organism evidence="3 5">
    <name type="scientific">Aggregatibacter actinomycetemcomitans</name>
    <name type="common">Actinobacillus actinomycetemcomitans</name>
    <name type="synonym">Haemophilus actinomycetemcomitans</name>
    <dbReference type="NCBI Taxonomy" id="714"/>
    <lineage>
        <taxon>Bacteria</taxon>
        <taxon>Pseudomonadati</taxon>
        <taxon>Pseudomonadota</taxon>
        <taxon>Gammaproteobacteria</taxon>
        <taxon>Pasteurellales</taxon>
        <taxon>Pasteurellaceae</taxon>
        <taxon>Aggregatibacter</taxon>
    </lineage>
</organism>